<dbReference type="Proteomes" id="UP000289738">
    <property type="component" value="Chromosome A06"/>
</dbReference>
<proteinExistence type="predicted"/>
<sequence>MEVEINLLLTKFFIFQLNWKGSLNHRIMNNIKIYCLLIRLKNNIKEIAISSIQRGELNLDLMANQKSLSLTGLTKKNKLIEKAMFIVEPIRLSREKDEQFYIYQTIVLSLLNKSKRQIKKRYPEKTNVDKTNLAKSIPRTRDQKITENKEKNHYDLLVPEFFFCARRHRELRILICFNSKNRNSAHRKTTFYNKNNKVNNCCNVLAENKDFDRKKNLMNFHFFLWPNFRLEDLACMNRYCLTPIMEAVSV</sequence>
<name>A0A445CW82_ARAHY</name>
<accession>A0A445CW82</accession>
<reference evidence="1 2" key="1">
    <citation type="submission" date="2019-01" db="EMBL/GenBank/DDBJ databases">
        <title>Sequencing of cultivated peanut Arachis hypogaea provides insights into genome evolution and oil improvement.</title>
        <authorList>
            <person name="Chen X."/>
        </authorList>
    </citation>
    <scope>NUCLEOTIDE SEQUENCE [LARGE SCALE GENOMIC DNA]</scope>
    <source>
        <strain evidence="2">cv. Fuhuasheng</strain>
        <tissue evidence="1">Leaves</tissue>
    </source>
</reference>
<organism evidence="1 2">
    <name type="scientific">Arachis hypogaea</name>
    <name type="common">Peanut</name>
    <dbReference type="NCBI Taxonomy" id="3818"/>
    <lineage>
        <taxon>Eukaryota</taxon>
        <taxon>Viridiplantae</taxon>
        <taxon>Streptophyta</taxon>
        <taxon>Embryophyta</taxon>
        <taxon>Tracheophyta</taxon>
        <taxon>Spermatophyta</taxon>
        <taxon>Magnoliopsida</taxon>
        <taxon>eudicotyledons</taxon>
        <taxon>Gunneridae</taxon>
        <taxon>Pentapetalae</taxon>
        <taxon>rosids</taxon>
        <taxon>fabids</taxon>
        <taxon>Fabales</taxon>
        <taxon>Fabaceae</taxon>
        <taxon>Papilionoideae</taxon>
        <taxon>50 kb inversion clade</taxon>
        <taxon>dalbergioids sensu lato</taxon>
        <taxon>Dalbergieae</taxon>
        <taxon>Pterocarpus clade</taxon>
        <taxon>Arachis</taxon>
    </lineage>
</organism>
<dbReference type="EMBL" id="SDMP01000006">
    <property type="protein sequence ID" value="RYR55144.1"/>
    <property type="molecule type" value="Genomic_DNA"/>
</dbReference>
<dbReference type="AlphaFoldDB" id="A0A445CW82"/>
<keyword evidence="2" id="KW-1185">Reference proteome</keyword>
<dbReference type="STRING" id="3818.A0A445CW82"/>
<evidence type="ECO:0000313" key="2">
    <source>
        <dbReference type="Proteomes" id="UP000289738"/>
    </source>
</evidence>
<comment type="caution">
    <text evidence="1">The sequence shown here is derived from an EMBL/GenBank/DDBJ whole genome shotgun (WGS) entry which is preliminary data.</text>
</comment>
<evidence type="ECO:0008006" key="3">
    <source>
        <dbReference type="Google" id="ProtNLM"/>
    </source>
</evidence>
<protein>
    <recommendedName>
        <fullName evidence="3">Protein TIC 214</fullName>
    </recommendedName>
</protein>
<evidence type="ECO:0000313" key="1">
    <source>
        <dbReference type="EMBL" id="RYR55144.1"/>
    </source>
</evidence>
<gene>
    <name evidence="1" type="ORF">Ahy_A06g030392</name>
</gene>